<organism evidence="4 5">
    <name type="scientific">Acidicapsa dinghuensis</name>
    <dbReference type="NCBI Taxonomy" id="2218256"/>
    <lineage>
        <taxon>Bacteria</taxon>
        <taxon>Pseudomonadati</taxon>
        <taxon>Acidobacteriota</taxon>
        <taxon>Terriglobia</taxon>
        <taxon>Terriglobales</taxon>
        <taxon>Acidobacteriaceae</taxon>
        <taxon>Acidicapsa</taxon>
    </lineage>
</organism>
<accession>A0ABW1EEP7</accession>
<dbReference type="Proteomes" id="UP001596091">
    <property type="component" value="Unassembled WGS sequence"/>
</dbReference>
<dbReference type="Gene3D" id="3.40.50.720">
    <property type="entry name" value="NAD(P)-binding Rossmann-like Domain"/>
    <property type="match status" value="1"/>
</dbReference>
<dbReference type="RefSeq" id="WP_263336531.1">
    <property type="nucleotide sequence ID" value="NZ_JAGSYH010000003.1"/>
</dbReference>
<dbReference type="Pfam" id="PF08240">
    <property type="entry name" value="ADH_N"/>
    <property type="match status" value="1"/>
</dbReference>
<dbReference type="EMBL" id="JBHSPH010000002">
    <property type="protein sequence ID" value="MFC5862731.1"/>
    <property type="molecule type" value="Genomic_DNA"/>
</dbReference>
<dbReference type="PANTHER" id="PTHR43401:SF2">
    <property type="entry name" value="L-THREONINE 3-DEHYDROGENASE"/>
    <property type="match status" value="1"/>
</dbReference>
<gene>
    <name evidence="4" type="ORF">ACFPT7_10555</name>
</gene>
<dbReference type="InterPro" id="IPR011032">
    <property type="entry name" value="GroES-like_sf"/>
</dbReference>
<dbReference type="InterPro" id="IPR036291">
    <property type="entry name" value="NAD(P)-bd_dom_sf"/>
</dbReference>
<dbReference type="CDD" id="cd08261">
    <property type="entry name" value="Zn_ADH7"/>
    <property type="match status" value="1"/>
</dbReference>
<reference evidence="5" key="1">
    <citation type="journal article" date="2019" name="Int. J. Syst. Evol. Microbiol.">
        <title>The Global Catalogue of Microorganisms (GCM) 10K type strain sequencing project: providing services to taxonomists for standard genome sequencing and annotation.</title>
        <authorList>
            <consortium name="The Broad Institute Genomics Platform"/>
            <consortium name="The Broad Institute Genome Sequencing Center for Infectious Disease"/>
            <person name="Wu L."/>
            <person name="Ma J."/>
        </authorList>
    </citation>
    <scope>NUCLEOTIDE SEQUENCE [LARGE SCALE GENOMIC DNA]</scope>
    <source>
        <strain evidence="5">JCM 4087</strain>
    </source>
</reference>
<dbReference type="InterPro" id="IPR013154">
    <property type="entry name" value="ADH-like_N"/>
</dbReference>
<sequence length="337" mass="35518">MKAVVIEKPGQAAVQSVADPTPKPGEVLLKIRRVGLCGTDLNSFRGKNPMVSYPRVIGHEICATVVEASSGHPHLTTGTNVTVSPYIPCGRCPACLRGRANACQINQTLGVMCDGALAEYFAIDAAKLYTASLGLEELCLVEPLSVGFHAVARGRVAADDAVAIWGCGGVGLGAIAASGFRGAKTIAIDMDDAKLALARKAGATDTINAATEPVHDKLLEITNGRGPDVAIEAIGLPATFRAAVEEVAFTGRVVYIGYAKEQVAYETRLFVQKELDILGSRNAQSADFREVIAMLEAGRFPVDSAISHTISLNETPETLQAWSTNPVAYSKIIVRVS</sequence>
<protein>
    <submittedName>
        <fullName evidence="4">Zinc-binding alcohol dehydrogenase family protein</fullName>
    </submittedName>
</protein>
<name>A0ABW1EEP7_9BACT</name>
<feature type="domain" description="Alcohol dehydrogenase-like N-terminal" evidence="3">
    <location>
        <begin position="23"/>
        <end position="129"/>
    </location>
</feature>
<dbReference type="InterPro" id="IPR050129">
    <property type="entry name" value="Zn_alcohol_dh"/>
</dbReference>
<comment type="caution">
    <text evidence="4">The sequence shown here is derived from an EMBL/GenBank/DDBJ whole genome shotgun (WGS) entry which is preliminary data.</text>
</comment>
<evidence type="ECO:0000256" key="1">
    <source>
        <dbReference type="ARBA" id="ARBA00023002"/>
    </source>
</evidence>
<dbReference type="InterPro" id="IPR013149">
    <property type="entry name" value="ADH-like_C"/>
</dbReference>
<evidence type="ECO:0000313" key="5">
    <source>
        <dbReference type="Proteomes" id="UP001596091"/>
    </source>
</evidence>
<dbReference type="SUPFAM" id="SSF50129">
    <property type="entry name" value="GroES-like"/>
    <property type="match status" value="1"/>
</dbReference>
<evidence type="ECO:0000259" key="2">
    <source>
        <dbReference type="Pfam" id="PF00107"/>
    </source>
</evidence>
<evidence type="ECO:0000313" key="4">
    <source>
        <dbReference type="EMBL" id="MFC5862731.1"/>
    </source>
</evidence>
<dbReference type="SUPFAM" id="SSF51735">
    <property type="entry name" value="NAD(P)-binding Rossmann-fold domains"/>
    <property type="match status" value="1"/>
</dbReference>
<keyword evidence="1" id="KW-0560">Oxidoreductase</keyword>
<keyword evidence="5" id="KW-1185">Reference proteome</keyword>
<evidence type="ECO:0000259" key="3">
    <source>
        <dbReference type="Pfam" id="PF08240"/>
    </source>
</evidence>
<dbReference type="PANTHER" id="PTHR43401">
    <property type="entry name" value="L-THREONINE 3-DEHYDROGENASE"/>
    <property type="match status" value="1"/>
</dbReference>
<feature type="domain" description="Alcohol dehydrogenase-like C-terminal" evidence="2">
    <location>
        <begin position="169"/>
        <end position="296"/>
    </location>
</feature>
<dbReference type="Pfam" id="PF00107">
    <property type="entry name" value="ADH_zinc_N"/>
    <property type="match status" value="1"/>
</dbReference>
<proteinExistence type="predicted"/>
<dbReference type="Gene3D" id="3.90.180.10">
    <property type="entry name" value="Medium-chain alcohol dehydrogenases, catalytic domain"/>
    <property type="match status" value="1"/>
</dbReference>